<organism evidence="1 2">
    <name type="scientific">Sporosarcina thermotolerans</name>
    <dbReference type="NCBI Taxonomy" id="633404"/>
    <lineage>
        <taxon>Bacteria</taxon>
        <taxon>Bacillati</taxon>
        <taxon>Bacillota</taxon>
        <taxon>Bacilli</taxon>
        <taxon>Bacillales</taxon>
        <taxon>Caryophanaceae</taxon>
        <taxon>Sporosarcina</taxon>
    </lineage>
</organism>
<sequence length="182" mass="21211">MSVKENNQSGIEIVTYNEKWEKSFILLEDFLKKTLGDLIICVEHVGSTSVKGLSAKPILDIDVVIEDYCVLPAVIEGLEKIGYYHQENWNFEGREAFGRKDTFVPWNEKDTNWIEHHLYVCNKDSKELARHLAFRNYLRNNTEAVAEYEQLKKYLAKIAIDRATYTEGKTKFVSEILERVMK</sequence>
<name>A0AAW9AHU1_9BACL</name>
<dbReference type="InterPro" id="IPR007344">
    <property type="entry name" value="GrpB/CoaE"/>
</dbReference>
<gene>
    <name evidence="1" type="ORF">QTL97_17030</name>
</gene>
<reference evidence="1 2" key="1">
    <citation type="submission" date="2023-06" db="EMBL/GenBank/DDBJ databases">
        <title>Sporosarcina sp. nov., isolated from Korean traditional fermented seafood 'Jeotgal'.</title>
        <authorList>
            <person name="Yang A.I."/>
            <person name="Shin N.-R."/>
        </authorList>
    </citation>
    <scope>NUCLEOTIDE SEQUENCE [LARGE SCALE GENOMIC DNA]</scope>
    <source>
        <strain evidence="1 2">KCTC43456</strain>
    </source>
</reference>
<keyword evidence="2" id="KW-1185">Reference proteome</keyword>
<dbReference type="SUPFAM" id="SSF81301">
    <property type="entry name" value="Nucleotidyltransferase"/>
    <property type="match status" value="1"/>
</dbReference>
<dbReference type="RefSeq" id="WP_283734285.1">
    <property type="nucleotide sequence ID" value="NZ_CP125968.1"/>
</dbReference>
<dbReference type="AlphaFoldDB" id="A0AAW9AHU1"/>
<dbReference type="Pfam" id="PF04229">
    <property type="entry name" value="GrpB"/>
    <property type="match status" value="1"/>
</dbReference>
<protein>
    <submittedName>
        <fullName evidence="1">GrpB family protein</fullName>
    </submittedName>
</protein>
<dbReference type="Gene3D" id="3.30.460.10">
    <property type="entry name" value="Beta Polymerase, domain 2"/>
    <property type="match status" value="1"/>
</dbReference>
<dbReference type="EMBL" id="JAUBDJ010000015">
    <property type="protein sequence ID" value="MDW0118631.1"/>
    <property type="molecule type" value="Genomic_DNA"/>
</dbReference>
<evidence type="ECO:0000313" key="1">
    <source>
        <dbReference type="EMBL" id="MDW0118631.1"/>
    </source>
</evidence>
<dbReference type="PANTHER" id="PTHR34822:SF1">
    <property type="entry name" value="GRPB FAMILY PROTEIN"/>
    <property type="match status" value="1"/>
</dbReference>
<proteinExistence type="predicted"/>
<dbReference type="PANTHER" id="PTHR34822">
    <property type="entry name" value="GRPB DOMAIN PROTEIN (AFU_ORTHOLOGUE AFUA_1G01530)"/>
    <property type="match status" value="1"/>
</dbReference>
<comment type="caution">
    <text evidence="1">The sequence shown here is derived from an EMBL/GenBank/DDBJ whole genome shotgun (WGS) entry which is preliminary data.</text>
</comment>
<dbReference type="Proteomes" id="UP001271648">
    <property type="component" value="Unassembled WGS sequence"/>
</dbReference>
<dbReference type="InterPro" id="IPR043519">
    <property type="entry name" value="NT_sf"/>
</dbReference>
<evidence type="ECO:0000313" key="2">
    <source>
        <dbReference type="Proteomes" id="UP001271648"/>
    </source>
</evidence>
<accession>A0AAW9AHU1</accession>